<dbReference type="OrthoDB" id="5102065at2759"/>
<gene>
    <name evidence="3" type="ORF">FACUT_778</name>
</gene>
<name>A0A8H4P0H9_9HYPO</name>
<accession>A0A8H4P0H9</accession>
<dbReference type="Proteomes" id="UP000536711">
    <property type="component" value="Unassembled WGS sequence"/>
</dbReference>
<reference evidence="3 4" key="1">
    <citation type="submission" date="2020-01" db="EMBL/GenBank/DDBJ databases">
        <title>Identification and distribution of gene clusters putatively required for synthesis of sphingolipid metabolism inhibitors in phylogenetically diverse species of the filamentous fungus Fusarium.</title>
        <authorList>
            <person name="Kim H.-S."/>
            <person name="Busman M."/>
            <person name="Brown D.W."/>
            <person name="Divon H."/>
            <person name="Uhlig S."/>
            <person name="Proctor R.H."/>
        </authorList>
    </citation>
    <scope>NUCLEOTIDE SEQUENCE [LARGE SCALE GENOMIC DNA]</scope>
    <source>
        <strain evidence="3 4">NRRL 13308</strain>
    </source>
</reference>
<protein>
    <submittedName>
        <fullName evidence="3">Uncharacterized protein</fullName>
    </submittedName>
</protein>
<organism evidence="3 4">
    <name type="scientific">Fusarium acutatum</name>
    <dbReference type="NCBI Taxonomy" id="78861"/>
    <lineage>
        <taxon>Eukaryota</taxon>
        <taxon>Fungi</taxon>
        <taxon>Dikarya</taxon>
        <taxon>Ascomycota</taxon>
        <taxon>Pezizomycotina</taxon>
        <taxon>Sordariomycetes</taxon>
        <taxon>Hypocreomycetidae</taxon>
        <taxon>Hypocreales</taxon>
        <taxon>Nectriaceae</taxon>
        <taxon>Fusarium</taxon>
        <taxon>Fusarium fujikuroi species complex</taxon>
    </lineage>
</organism>
<evidence type="ECO:0000313" key="4">
    <source>
        <dbReference type="Proteomes" id="UP000536711"/>
    </source>
</evidence>
<feature type="region of interest" description="Disordered" evidence="1">
    <location>
        <begin position="45"/>
        <end position="128"/>
    </location>
</feature>
<dbReference type="AlphaFoldDB" id="A0A8H4P0H9"/>
<sequence length="292" mass="30085">MISHNIFTGTVVLLAAGLANAGPCRPSSIASSSTVVASVIETAASSFESETTTSTVSIDATQTATTATQSESESESETGTTVIVETTPTASSAETTTTAPAITTAETTTAETTTEATTTTAAATTTTEGPEAVETMYIYAQGSSDPVLASLGGTGFADLSDSPIPDVEYVEFTNDVASELFFTLGERSGKVKIGNGPHVGKLVGYFSTSDYSLLIALDAATAEENDISPIDCEIVQGNGGEMLQCQYGDSGNADFWTCGGKFTLVKPGVDFTNKCPQSAAAYKLNYIQVVRL</sequence>
<evidence type="ECO:0000256" key="2">
    <source>
        <dbReference type="SAM" id="SignalP"/>
    </source>
</evidence>
<keyword evidence="4" id="KW-1185">Reference proteome</keyword>
<feature type="chain" id="PRO_5034626195" evidence="2">
    <location>
        <begin position="22"/>
        <end position="292"/>
    </location>
</feature>
<evidence type="ECO:0000256" key="1">
    <source>
        <dbReference type="SAM" id="MobiDB-lite"/>
    </source>
</evidence>
<feature type="signal peptide" evidence="2">
    <location>
        <begin position="1"/>
        <end position="21"/>
    </location>
</feature>
<dbReference type="EMBL" id="JAADJF010000019">
    <property type="protein sequence ID" value="KAF4444197.1"/>
    <property type="molecule type" value="Genomic_DNA"/>
</dbReference>
<comment type="caution">
    <text evidence="3">The sequence shown here is derived from an EMBL/GenBank/DDBJ whole genome shotgun (WGS) entry which is preliminary data.</text>
</comment>
<proteinExistence type="predicted"/>
<keyword evidence="2" id="KW-0732">Signal</keyword>
<evidence type="ECO:0000313" key="3">
    <source>
        <dbReference type="EMBL" id="KAF4444197.1"/>
    </source>
</evidence>